<dbReference type="EMBL" id="LAZR01018720">
    <property type="protein sequence ID" value="KKL95266.1"/>
    <property type="molecule type" value="Genomic_DNA"/>
</dbReference>
<name>A0A0F9GX94_9ZZZZ</name>
<gene>
    <name evidence="1" type="ORF">LCGC14_1856360</name>
</gene>
<dbReference type="Pfam" id="PF13344">
    <property type="entry name" value="Hydrolase_6"/>
    <property type="match status" value="1"/>
</dbReference>
<dbReference type="InterPro" id="IPR006357">
    <property type="entry name" value="HAD-SF_hydro_IIA"/>
</dbReference>
<accession>A0A0F9GX94</accession>
<dbReference type="PIRSF" id="PIRSF000915">
    <property type="entry name" value="PGP-type_phosphatase"/>
    <property type="match status" value="1"/>
</dbReference>
<dbReference type="GO" id="GO:0005737">
    <property type="term" value="C:cytoplasm"/>
    <property type="evidence" value="ECO:0007669"/>
    <property type="project" value="TreeGrafter"/>
</dbReference>
<sequence>MSLYIFDLDGVIYIEETLLSGVKETLTFLRQRGDEVSFLSNNSTLNRDGFVKKLDRMDIRVSPEEIFSSSYLAAVYLSKNKHKRENRVFPIGEAGLFQELKKAGVNITSRIEEIDYVVVGMDRKFNFEKLLLAHKAILKGAKFIATNKDATYPVEKGTVPGAGAIVKALEASTHKKALLLGKPHSFGLKIIMKSKGYQPKDTILVGDRLETDILAGKKLGITTILVLSGITNQEMLQKAPPSHLPDYVIHSLSELLSLRIVHRRSVS</sequence>
<dbReference type="PANTHER" id="PTHR19288">
    <property type="entry name" value="4-NITROPHENYLPHOSPHATASE-RELATED"/>
    <property type="match status" value="1"/>
</dbReference>
<dbReference type="Pfam" id="PF13242">
    <property type="entry name" value="Hydrolase_like"/>
    <property type="match status" value="1"/>
</dbReference>
<dbReference type="NCBIfam" id="TIGR01460">
    <property type="entry name" value="HAD-SF-IIA"/>
    <property type="match status" value="1"/>
</dbReference>
<dbReference type="Gene3D" id="3.40.50.1000">
    <property type="entry name" value="HAD superfamily/HAD-like"/>
    <property type="match status" value="2"/>
</dbReference>
<comment type="caution">
    <text evidence="1">The sequence shown here is derived from an EMBL/GenBank/DDBJ whole genome shotgun (WGS) entry which is preliminary data.</text>
</comment>
<dbReference type="SUPFAM" id="SSF56784">
    <property type="entry name" value="HAD-like"/>
    <property type="match status" value="1"/>
</dbReference>
<organism evidence="1">
    <name type="scientific">marine sediment metagenome</name>
    <dbReference type="NCBI Taxonomy" id="412755"/>
    <lineage>
        <taxon>unclassified sequences</taxon>
        <taxon>metagenomes</taxon>
        <taxon>ecological metagenomes</taxon>
    </lineage>
</organism>
<dbReference type="GO" id="GO:0016791">
    <property type="term" value="F:phosphatase activity"/>
    <property type="evidence" value="ECO:0007669"/>
    <property type="project" value="TreeGrafter"/>
</dbReference>
<evidence type="ECO:0000313" key="1">
    <source>
        <dbReference type="EMBL" id="KKL95266.1"/>
    </source>
</evidence>
<proteinExistence type="predicted"/>
<dbReference type="InterPro" id="IPR023214">
    <property type="entry name" value="HAD_sf"/>
</dbReference>
<dbReference type="InterPro" id="IPR036412">
    <property type="entry name" value="HAD-like_sf"/>
</dbReference>
<dbReference type="AlphaFoldDB" id="A0A0F9GX94"/>
<protein>
    <submittedName>
        <fullName evidence="1">Uncharacterized protein</fullName>
    </submittedName>
</protein>
<dbReference type="PANTHER" id="PTHR19288:SF46">
    <property type="entry name" value="HALOACID DEHALOGENASE-LIKE HYDROLASE DOMAIN-CONTAINING PROTEIN 2"/>
    <property type="match status" value="1"/>
</dbReference>
<reference evidence="1" key="1">
    <citation type="journal article" date="2015" name="Nature">
        <title>Complex archaea that bridge the gap between prokaryotes and eukaryotes.</title>
        <authorList>
            <person name="Spang A."/>
            <person name="Saw J.H."/>
            <person name="Jorgensen S.L."/>
            <person name="Zaremba-Niedzwiedzka K."/>
            <person name="Martijn J."/>
            <person name="Lind A.E."/>
            <person name="van Eijk R."/>
            <person name="Schleper C."/>
            <person name="Guy L."/>
            <person name="Ettema T.J."/>
        </authorList>
    </citation>
    <scope>NUCLEOTIDE SEQUENCE</scope>
</reference>